<gene>
    <name evidence="4" type="ORF">K435DRAFT_833867</name>
</gene>
<sequence length="253" mass="28485">MCQPVKPPPAHLVYEFELSPPPNPSTLEDVRGSSRLHLRCLSSSGVSSTTLGEAAVYQHHDLTDANTVLGPFVRVAIDRNFVREVVYDNVNVAIRDFRQEARNSMQEVLEAVRGLKQRFDKRFDMMEQRLDVMERRMGDIQSVSKKHFHGPFLEVPLVDGRMPWGLSVEEEGRLSKTILPRIETRTDLDNLAESPAALALYYQLYGGTSCNADAKEKISFVKRIVGLSKWNSIEGCSTPIVIETTEEIGSSRH</sequence>
<dbReference type="Proteomes" id="UP000297245">
    <property type="component" value="Unassembled WGS sequence"/>
</dbReference>
<keyword evidence="2" id="KW-0175">Coiled coil</keyword>
<evidence type="ECO:0000313" key="4">
    <source>
        <dbReference type="EMBL" id="THV06866.1"/>
    </source>
</evidence>
<feature type="coiled-coil region" evidence="2">
    <location>
        <begin position="98"/>
        <end position="136"/>
    </location>
</feature>
<accession>A0A4V4HIJ2</accession>
<dbReference type="Pfam" id="PF08593">
    <property type="entry name" value="Mug135_C"/>
    <property type="match status" value="1"/>
</dbReference>
<evidence type="ECO:0000256" key="1">
    <source>
        <dbReference type="ARBA" id="ARBA00005788"/>
    </source>
</evidence>
<evidence type="ECO:0000256" key="2">
    <source>
        <dbReference type="SAM" id="Coils"/>
    </source>
</evidence>
<comment type="similarity">
    <text evidence="1">Belongs to the UPF0612 family.</text>
</comment>
<evidence type="ECO:0000313" key="5">
    <source>
        <dbReference type="Proteomes" id="UP000297245"/>
    </source>
</evidence>
<feature type="domain" description="Mug135-like C-terminal" evidence="3">
    <location>
        <begin position="148"/>
        <end position="227"/>
    </location>
</feature>
<name>A0A4V4HIJ2_DENBC</name>
<organism evidence="4 5">
    <name type="scientific">Dendrothele bispora (strain CBS 962.96)</name>
    <dbReference type="NCBI Taxonomy" id="1314807"/>
    <lineage>
        <taxon>Eukaryota</taxon>
        <taxon>Fungi</taxon>
        <taxon>Dikarya</taxon>
        <taxon>Basidiomycota</taxon>
        <taxon>Agaricomycotina</taxon>
        <taxon>Agaricomycetes</taxon>
        <taxon>Agaricomycetidae</taxon>
        <taxon>Agaricales</taxon>
        <taxon>Agaricales incertae sedis</taxon>
        <taxon>Dendrothele</taxon>
    </lineage>
</organism>
<dbReference type="InterPro" id="IPR013902">
    <property type="entry name" value="Mug135-like_C"/>
</dbReference>
<keyword evidence="5" id="KW-1185">Reference proteome</keyword>
<evidence type="ECO:0000259" key="3">
    <source>
        <dbReference type="Pfam" id="PF08593"/>
    </source>
</evidence>
<proteinExistence type="inferred from homology"/>
<reference evidence="4 5" key="1">
    <citation type="journal article" date="2019" name="Nat. Ecol. Evol.">
        <title>Megaphylogeny resolves global patterns of mushroom evolution.</title>
        <authorList>
            <person name="Varga T."/>
            <person name="Krizsan K."/>
            <person name="Foldi C."/>
            <person name="Dima B."/>
            <person name="Sanchez-Garcia M."/>
            <person name="Sanchez-Ramirez S."/>
            <person name="Szollosi G.J."/>
            <person name="Szarkandi J.G."/>
            <person name="Papp V."/>
            <person name="Albert L."/>
            <person name="Andreopoulos W."/>
            <person name="Angelini C."/>
            <person name="Antonin V."/>
            <person name="Barry K.W."/>
            <person name="Bougher N.L."/>
            <person name="Buchanan P."/>
            <person name="Buyck B."/>
            <person name="Bense V."/>
            <person name="Catcheside P."/>
            <person name="Chovatia M."/>
            <person name="Cooper J."/>
            <person name="Damon W."/>
            <person name="Desjardin D."/>
            <person name="Finy P."/>
            <person name="Geml J."/>
            <person name="Haridas S."/>
            <person name="Hughes K."/>
            <person name="Justo A."/>
            <person name="Karasinski D."/>
            <person name="Kautmanova I."/>
            <person name="Kiss B."/>
            <person name="Kocsube S."/>
            <person name="Kotiranta H."/>
            <person name="LaButti K.M."/>
            <person name="Lechner B.E."/>
            <person name="Liimatainen K."/>
            <person name="Lipzen A."/>
            <person name="Lukacs Z."/>
            <person name="Mihaltcheva S."/>
            <person name="Morgado L.N."/>
            <person name="Niskanen T."/>
            <person name="Noordeloos M.E."/>
            <person name="Ohm R.A."/>
            <person name="Ortiz-Santana B."/>
            <person name="Ovrebo C."/>
            <person name="Racz N."/>
            <person name="Riley R."/>
            <person name="Savchenko A."/>
            <person name="Shiryaev A."/>
            <person name="Soop K."/>
            <person name="Spirin V."/>
            <person name="Szebenyi C."/>
            <person name="Tomsovsky M."/>
            <person name="Tulloss R.E."/>
            <person name="Uehling J."/>
            <person name="Grigoriev I.V."/>
            <person name="Vagvolgyi C."/>
            <person name="Papp T."/>
            <person name="Martin F.M."/>
            <person name="Miettinen O."/>
            <person name="Hibbett D.S."/>
            <person name="Nagy L.G."/>
        </authorList>
    </citation>
    <scope>NUCLEOTIDE SEQUENCE [LARGE SCALE GENOMIC DNA]</scope>
    <source>
        <strain evidence="4 5">CBS 962.96</strain>
    </source>
</reference>
<dbReference type="AlphaFoldDB" id="A0A4V4HIJ2"/>
<protein>
    <recommendedName>
        <fullName evidence="3">Mug135-like C-terminal domain-containing protein</fullName>
    </recommendedName>
</protein>
<dbReference type="EMBL" id="ML179040">
    <property type="protein sequence ID" value="THV06866.1"/>
    <property type="molecule type" value="Genomic_DNA"/>
</dbReference>
<feature type="non-terminal residue" evidence="4">
    <location>
        <position position="1"/>
    </location>
</feature>